<dbReference type="GO" id="GO:0009734">
    <property type="term" value="P:auxin-activated signaling pathway"/>
    <property type="evidence" value="ECO:0007669"/>
    <property type="project" value="TreeGrafter"/>
</dbReference>
<dbReference type="InterPro" id="IPR040269">
    <property type="entry name" value="VAB"/>
</dbReference>
<keyword evidence="5" id="KW-1185">Reference proteome</keyword>
<keyword evidence="1" id="KW-1133">Transmembrane helix</keyword>
<protein>
    <submittedName>
        <fullName evidence="4">Uncharacterized protein</fullName>
    </submittedName>
</protein>
<feature type="transmembrane region" description="Helical" evidence="1">
    <location>
        <begin position="207"/>
        <end position="233"/>
    </location>
</feature>
<keyword evidence="1" id="KW-0472">Membrane</keyword>
<evidence type="ECO:0000313" key="4">
    <source>
        <dbReference type="EMBL" id="RYR19888.1"/>
    </source>
</evidence>
<reference evidence="4 5" key="1">
    <citation type="submission" date="2019-01" db="EMBL/GenBank/DDBJ databases">
        <title>Sequencing of cultivated peanut Arachis hypogaea provides insights into genome evolution and oil improvement.</title>
        <authorList>
            <person name="Chen X."/>
        </authorList>
    </citation>
    <scope>NUCLEOTIDE SEQUENCE [LARGE SCALE GENOMIC DNA]</scope>
    <source>
        <strain evidence="5">cv. Fuhuasheng</strain>
        <tissue evidence="4">Leaves</tissue>
    </source>
</reference>
<dbReference type="AlphaFoldDB" id="A0A445A0G4"/>
<comment type="caution">
    <text evidence="4">The sequence shown here is derived from an EMBL/GenBank/DDBJ whole genome shotgun (WGS) entry which is preliminary data.</text>
</comment>
<dbReference type="Pfam" id="PF08458">
    <property type="entry name" value="PH_2"/>
    <property type="match status" value="1"/>
</dbReference>
<dbReference type="PANTHER" id="PTHR31351:SF45">
    <property type="entry name" value="AUXIN CANALIZATION PROTEIN"/>
    <property type="match status" value="1"/>
</dbReference>
<evidence type="ECO:0000259" key="3">
    <source>
        <dbReference type="Pfam" id="PF08458"/>
    </source>
</evidence>
<dbReference type="EMBL" id="SDMP01000013">
    <property type="protein sequence ID" value="RYR19888.1"/>
    <property type="molecule type" value="Genomic_DNA"/>
</dbReference>
<dbReference type="InterPro" id="IPR008546">
    <property type="entry name" value="VAN3-bd-like_auxin_canal"/>
</dbReference>
<feature type="transmembrane region" description="Helical" evidence="1">
    <location>
        <begin position="70"/>
        <end position="88"/>
    </location>
</feature>
<proteinExistence type="predicted"/>
<keyword evidence="1" id="KW-0812">Transmembrane</keyword>
<accession>A0A445A0G4</accession>
<feature type="domain" description="VAN3-binding protein-like auxin canalisation" evidence="2">
    <location>
        <begin position="187"/>
        <end position="323"/>
    </location>
</feature>
<dbReference type="Pfam" id="PF05703">
    <property type="entry name" value="Auxin_canalis"/>
    <property type="match status" value="1"/>
</dbReference>
<gene>
    <name evidence="4" type="ORF">Ahy_B03g064801</name>
</gene>
<organism evidence="4 5">
    <name type="scientific">Arachis hypogaea</name>
    <name type="common">Peanut</name>
    <dbReference type="NCBI Taxonomy" id="3818"/>
    <lineage>
        <taxon>Eukaryota</taxon>
        <taxon>Viridiplantae</taxon>
        <taxon>Streptophyta</taxon>
        <taxon>Embryophyta</taxon>
        <taxon>Tracheophyta</taxon>
        <taxon>Spermatophyta</taxon>
        <taxon>Magnoliopsida</taxon>
        <taxon>eudicotyledons</taxon>
        <taxon>Gunneridae</taxon>
        <taxon>Pentapetalae</taxon>
        <taxon>rosids</taxon>
        <taxon>fabids</taxon>
        <taxon>Fabales</taxon>
        <taxon>Fabaceae</taxon>
        <taxon>Papilionoideae</taxon>
        <taxon>50 kb inversion clade</taxon>
        <taxon>dalbergioids sensu lato</taxon>
        <taxon>Dalbergieae</taxon>
        <taxon>Pterocarpus clade</taxon>
        <taxon>Arachis</taxon>
    </lineage>
</organism>
<feature type="transmembrane region" description="Helical" evidence="1">
    <location>
        <begin position="33"/>
        <end position="58"/>
    </location>
</feature>
<dbReference type="GO" id="GO:0010305">
    <property type="term" value="P:leaf vascular tissue pattern formation"/>
    <property type="evidence" value="ECO:0007669"/>
    <property type="project" value="TreeGrafter"/>
</dbReference>
<evidence type="ECO:0000256" key="1">
    <source>
        <dbReference type="SAM" id="Phobius"/>
    </source>
</evidence>
<dbReference type="PANTHER" id="PTHR31351">
    <property type="entry name" value="EXPRESSED PROTEIN"/>
    <property type="match status" value="1"/>
</dbReference>
<dbReference type="InterPro" id="IPR013666">
    <property type="entry name" value="PH_pln"/>
</dbReference>
<evidence type="ECO:0000259" key="2">
    <source>
        <dbReference type="Pfam" id="PF05703"/>
    </source>
</evidence>
<evidence type="ECO:0000313" key="5">
    <source>
        <dbReference type="Proteomes" id="UP000289738"/>
    </source>
</evidence>
<feature type="domain" description="Pleckstrin-like plant" evidence="3">
    <location>
        <begin position="350"/>
        <end position="392"/>
    </location>
</feature>
<name>A0A445A0G4_ARAHY</name>
<sequence>MNNPKSPTPILTQSPQFHNTDACILRVSLLRRVLLYSTVFFCSVMFFCSCCVTLLALLRRVVLLALSPTLFRRVLLLALSSSLLRRIFLLAPRFALLRYVLLLAPCSSFSRAEFCSTPPCSKLGEVATYAKIVRNVTLFIFSLMFQEFHERKVELQQAIIKMEQGGSADGNLQIVDIGKTLLLFMEHQTLGDKIREKKKEETRTHNAQLHATISVVAVASVVAAIAAAMAASYTPSKDERMAKIDMAIASAATFVAMQCVEAAEAMGDERDHLASVVSSAVNVSSHDDTTTLTATAATTTALRGAATLKSRALKEVRNIAAVTLLRKAEEGLKFVAKLLQIVKYQQQYQRKDDVLHICTDLPAWLGRHLLDDGEKRKYFGLKTNARGIVEIEYIWTQGVSGFFPLLHKDKIDLETDPCILQNYLITIN</sequence>
<dbReference type="STRING" id="3818.A0A445A0G4"/>
<dbReference type="Proteomes" id="UP000289738">
    <property type="component" value="Chromosome B03"/>
</dbReference>
<dbReference type="GO" id="GO:0010087">
    <property type="term" value="P:phloem or xylem histogenesis"/>
    <property type="evidence" value="ECO:0007669"/>
    <property type="project" value="TreeGrafter"/>
</dbReference>